<evidence type="ECO:0000256" key="1">
    <source>
        <dbReference type="SAM" id="MobiDB-lite"/>
    </source>
</evidence>
<accession>A0A1W0WFY0</accession>
<dbReference type="EMBL" id="MTYJ01000110">
    <property type="protein sequence ID" value="OQV14098.1"/>
    <property type="molecule type" value="Genomic_DNA"/>
</dbReference>
<organism evidence="2 3">
    <name type="scientific">Hypsibius exemplaris</name>
    <name type="common">Freshwater tardigrade</name>
    <dbReference type="NCBI Taxonomy" id="2072580"/>
    <lineage>
        <taxon>Eukaryota</taxon>
        <taxon>Metazoa</taxon>
        <taxon>Ecdysozoa</taxon>
        <taxon>Tardigrada</taxon>
        <taxon>Eutardigrada</taxon>
        <taxon>Parachela</taxon>
        <taxon>Hypsibioidea</taxon>
        <taxon>Hypsibiidae</taxon>
        <taxon>Hypsibius</taxon>
    </lineage>
</organism>
<feature type="region of interest" description="Disordered" evidence="1">
    <location>
        <begin position="86"/>
        <end position="199"/>
    </location>
</feature>
<feature type="compositionally biased region" description="Basic and acidic residues" evidence="1">
    <location>
        <begin position="136"/>
        <end position="164"/>
    </location>
</feature>
<comment type="caution">
    <text evidence="2">The sequence shown here is derived from an EMBL/GenBank/DDBJ whole genome shotgun (WGS) entry which is preliminary data.</text>
</comment>
<keyword evidence="3" id="KW-1185">Reference proteome</keyword>
<protein>
    <submittedName>
        <fullName evidence="2">Uncharacterized protein</fullName>
    </submittedName>
</protein>
<sequence length="376" mass="41466">MDCLLVKIYFVNTCEVNTFTINEPIRSPYATLQRILMARGVESFSAAWSDEYNNFFPLKSDRSFADAVNARHHPLQPLRIFVKDTRRAGRAGQQSQEGHFRPHGFSASFPGGRPPAGRRDDGASSMGPWNGHKLVGPKERISEIGGRKMYYDGPQEQRHHEQQQHRPNYQPHSRQDMRDVPRLPHPTTSNSVGRAPLMPKDPTLAELVDKVRQSLDMVASMHSSQNVEKDSEDVIAKQPSLALADKDPACSRAEEASAGASPTFVVVAPAADKAGSNDSVVAGVCLSELLDEVAAEEEQALQLRGVPHPRAESVMSDGDDFMVVTPGSDSCVNFCLVDFEAAFSDLDSEDTFEIVDCPDGDWDSDIEWKEVESVVN</sequence>
<evidence type="ECO:0000313" key="2">
    <source>
        <dbReference type="EMBL" id="OQV14098.1"/>
    </source>
</evidence>
<evidence type="ECO:0000313" key="3">
    <source>
        <dbReference type="Proteomes" id="UP000192578"/>
    </source>
</evidence>
<dbReference type="OrthoDB" id="10653006at2759"/>
<name>A0A1W0WFY0_HYPEX</name>
<dbReference type="AlphaFoldDB" id="A0A1W0WFY0"/>
<proteinExistence type="predicted"/>
<feature type="compositionally biased region" description="Basic and acidic residues" evidence="1">
    <location>
        <begin position="173"/>
        <end position="182"/>
    </location>
</feature>
<reference evidence="3" key="1">
    <citation type="submission" date="2017-01" db="EMBL/GenBank/DDBJ databases">
        <title>Comparative genomics of anhydrobiosis in the tardigrade Hypsibius dujardini.</title>
        <authorList>
            <person name="Yoshida Y."/>
            <person name="Koutsovoulos G."/>
            <person name="Laetsch D."/>
            <person name="Stevens L."/>
            <person name="Kumar S."/>
            <person name="Horikawa D."/>
            <person name="Ishino K."/>
            <person name="Komine S."/>
            <person name="Tomita M."/>
            <person name="Blaxter M."/>
            <person name="Arakawa K."/>
        </authorList>
    </citation>
    <scope>NUCLEOTIDE SEQUENCE [LARGE SCALE GENOMIC DNA]</scope>
    <source>
        <strain evidence="3">Z151</strain>
    </source>
</reference>
<gene>
    <name evidence="2" type="ORF">BV898_11673</name>
</gene>
<dbReference type="Proteomes" id="UP000192578">
    <property type="component" value="Unassembled WGS sequence"/>
</dbReference>